<dbReference type="InterPro" id="IPR013611">
    <property type="entry name" value="Transp-assoc_OB_typ2"/>
</dbReference>
<dbReference type="PROSITE" id="PS00211">
    <property type="entry name" value="ABC_TRANSPORTER_1"/>
    <property type="match status" value="1"/>
</dbReference>
<evidence type="ECO:0000256" key="7">
    <source>
        <dbReference type="RuleBase" id="RU364083"/>
    </source>
</evidence>
<dbReference type="InterPro" id="IPR008995">
    <property type="entry name" value="Mo/tungstate-bd_C_term_dom"/>
</dbReference>
<comment type="subunit">
    <text evidence="7">The complex is composed of two ATP-binding proteins (PotA), two transmembrane proteins (PotB and PotC) and a solute-binding protein (PotD).</text>
</comment>
<dbReference type="SMART" id="SM00382">
    <property type="entry name" value="AAA"/>
    <property type="match status" value="1"/>
</dbReference>
<gene>
    <name evidence="7" type="primary">potA</name>
    <name evidence="9" type="ORF">ACFQ3F_02930</name>
</gene>
<keyword evidence="2 7" id="KW-1003">Cell membrane</keyword>
<dbReference type="Pfam" id="PF08402">
    <property type="entry name" value="TOBE_2"/>
    <property type="match status" value="1"/>
</dbReference>
<dbReference type="SUPFAM" id="SSF52540">
    <property type="entry name" value="P-loop containing nucleoside triphosphate hydrolases"/>
    <property type="match status" value="1"/>
</dbReference>
<comment type="caution">
    <text evidence="9">The sequence shown here is derived from an EMBL/GenBank/DDBJ whole genome shotgun (WGS) entry which is preliminary data.</text>
</comment>
<name>A0ABW3VWN9_9ACTN</name>
<keyword evidence="3 7" id="KW-0547">Nucleotide-binding</keyword>
<evidence type="ECO:0000256" key="4">
    <source>
        <dbReference type="ARBA" id="ARBA00022840"/>
    </source>
</evidence>
<dbReference type="InterPro" id="IPR003439">
    <property type="entry name" value="ABC_transporter-like_ATP-bd"/>
</dbReference>
<keyword evidence="5 7" id="KW-1278">Translocase</keyword>
<dbReference type="Proteomes" id="UP001597229">
    <property type="component" value="Unassembled WGS sequence"/>
</dbReference>
<dbReference type="EC" id="7.6.2.11" evidence="7"/>
<dbReference type="GO" id="GO:0005524">
    <property type="term" value="F:ATP binding"/>
    <property type="evidence" value="ECO:0007669"/>
    <property type="project" value="UniProtKB-KW"/>
</dbReference>
<dbReference type="InterPro" id="IPR017871">
    <property type="entry name" value="ABC_transporter-like_CS"/>
</dbReference>
<evidence type="ECO:0000256" key="2">
    <source>
        <dbReference type="ARBA" id="ARBA00022475"/>
    </source>
</evidence>
<evidence type="ECO:0000256" key="1">
    <source>
        <dbReference type="ARBA" id="ARBA00022448"/>
    </source>
</evidence>
<evidence type="ECO:0000313" key="10">
    <source>
        <dbReference type="Proteomes" id="UP001597229"/>
    </source>
</evidence>
<dbReference type="PANTHER" id="PTHR42781:SF4">
    <property type="entry name" value="SPERMIDINE_PUTRESCINE IMPORT ATP-BINDING PROTEIN POTA"/>
    <property type="match status" value="1"/>
</dbReference>
<dbReference type="InterPro" id="IPR027417">
    <property type="entry name" value="P-loop_NTPase"/>
</dbReference>
<organism evidence="9 10">
    <name type="scientific">Nocardioides ginsengisoli</name>
    <dbReference type="NCBI Taxonomy" id="363868"/>
    <lineage>
        <taxon>Bacteria</taxon>
        <taxon>Bacillati</taxon>
        <taxon>Actinomycetota</taxon>
        <taxon>Actinomycetes</taxon>
        <taxon>Propionibacteriales</taxon>
        <taxon>Nocardioidaceae</taxon>
        <taxon>Nocardioides</taxon>
    </lineage>
</organism>
<comment type="catalytic activity">
    <reaction evidence="7">
        <text>ATP + H2O + polyamine-[polyamine-binding protein]Side 1 = ADP + phosphate + polyamineSide 2 + [polyamine-binding protein]Side 1.</text>
        <dbReference type="EC" id="7.6.2.11"/>
    </reaction>
</comment>
<reference evidence="10" key="1">
    <citation type="journal article" date="2019" name="Int. J. Syst. Evol. Microbiol.">
        <title>The Global Catalogue of Microorganisms (GCM) 10K type strain sequencing project: providing services to taxonomists for standard genome sequencing and annotation.</title>
        <authorList>
            <consortium name="The Broad Institute Genomics Platform"/>
            <consortium name="The Broad Institute Genome Sequencing Center for Infectious Disease"/>
            <person name="Wu L."/>
            <person name="Ma J."/>
        </authorList>
    </citation>
    <scope>NUCLEOTIDE SEQUENCE [LARGE SCALE GENOMIC DNA]</scope>
    <source>
        <strain evidence="10">CCUG 52478</strain>
    </source>
</reference>
<dbReference type="Pfam" id="PF00005">
    <property type="entry name" value="ABC_tran"/>
    <property type="match status" value="1"/>
</dbReference>
<dbReference type="NCBIfam" id="TIGR01187">
    <property type="entry name" value="potA"/>
    <property type="match status" value="1"/>
</dbReference>
<dbReference type="SUPFAM" id="SSF50331">
    <property type="entry name" value="MOP-like"/>
    <property type="match status" value="1"/>
</dbReference>
<evidence type="ECO:0000259" key="8">
    <source>
        <dbReference type="PROSITE" id="PS50893"/>
    </source>
</evidence>
<keyword evidence="4 7" id="KW-0067">ATP-binding</keyword>
<evidence type="ECO:0000256" key="6">
    <source>
        <dbReference type="ARBA" id="ARBA00023136"/>
    </source>
</evidence>
<evidence type="ECO:0000256" key="5">
    <source>
        <dbReference type="ARBA" id="ARBA00022967"/>
    </source>
</evidence>
<keyword evidence="6 7" id="KW-0472">Membrane</keyword>
<protein>
    <recommendedName>
        <fullName evidence="7">Spermidine/putrescine import ATP-binding protein PotA</fullName>
        <ecNumber evidence="7">7.6.2.11</ecNumber>
    </recommendedName>
</protein>
<proteinExistence type="inferred from homology"/>
<dbReference type="InterPro" id="IPR005893">
    <property type="entry name" value="PotA-like"/>
</dbReference>
<comment type="similarity">
    <text evidence="7">Belongs to the ABC transporter superfamily. Spermidine/putrescine importer (TC 3.A.1.11.1) family.</text>
</comment>
<dbReference type="Gene3D" id="3.40.50.300">
    <property type="entry name" value="P-loop containing nucleotide triphosphate hydrolases"/>
    <property type="match status" value="1"/>
</dbReference>
<evidence type="ECO:0000313" key="9">
    <source>
        <dbReference type="EMBL" id="MFD1246734.1"/>
    </source>
</evidence>
<dbReference type="Gene3D" id="2.40.50.100">
    <property type="match status" value="1"/>
</dbReference>
<dbReference type="RefSeq" id="WP_367917788.1">
    <property type="nucleotide sequence ID" value="NZ_BAABAC010000005.1"/>
</dbReference>
<feature type="domain" description="ABC transporter" evidence="8">
    <location>
        <begin position="10"/>
        <end position="240"/>
    </location>
</feature>
<accession>A0ABW3VWN9</accession>
<dbReference type="PROSITE" id="PS50893">
    <property type="entry name" value="ABC_TRANSPORTER_2"/>
    <property type="match status" value="1"/>
</dbReference>
<keyword evidence="1 7" id="KW-0813">Transport</keyword>
<keyword evidence="10" id="KW-1185">Reference proteome</keyword>
<dbReference type="InterPro" id="IPR003593">
    <property type="entry name" value="AAA+_ATPase"/>
</dbReference>
<dbReference type="EMBL" id="JBHTLX010000005">
    <property type="protein sequence ID" value="MFD1246734.1"/>
    <property type="molecule type" value="Genomic_DNA"/>
</dbReference>
<dbReference type="PANTHER" id="PTHR42781">
    <property type="entry name" value="SPERMIDINE/PUTRESCINE IMPORT ATP-BINDING PROTEIN POTA"/>
    <property type="match status" value="1"/>
</dbReference>
<dbReference type="InterPro" id="IPR050093">
    <property type="entry name" value="ABC_SmlMolc_Importer"/>
</dbReference>
<sequence>MSEPMLGAAIELLDLQKRYGDVTALANVSLDMPAGEFVTLLGPSGSGKTTTLNAIAGFLQPDSGRILVDGSPIEAVPPHKRNIGMVFQSYALFPHMTVQANVAYPLKRRKMPKHELQRRVAESLELVGLDGMQQRYPRELSGGQQQRVALARALVFRPRVLLMDEPLGALDRRLRASLQLEFKRIHRELGITFVYVTHDQDEALVMSDRIAVFNNGSIEQVGTASELYERPTTLFVAEFLGDSNVLPGVIADGPAGRRLLGQGYELALPEAAALATGSRGVMTVRPERVTVVPDTPTAPRRCGNTLAGRVKQVIYMGGIRRLEIDVAGFTMLAQEQAGTGAAVAAGDPVLAVWDADRSVVLPDEQGEATAGAVTGSLEEV</sequence>
<comment type="function">
    <text evidence="7">Part of the ABC transporter complex PotABCD involved in spermidine/putrescine import. Responsible for energy coupling to the transport system.</text>
</comment>
<evidence type="ECO:0000256" key="3">
    <source>
        <dbReference type="ARBA" id="ARBA00022741"/>
    </source>
</evidence>